<dbReference type="RefSeq" id="WP_195811973.1">
    <property type="nucleotide sequence ID" value="NZ_CP064795.1"/>
</dbReference>
<protein>
    <submittedName>
        <fullName evidence="1">PilZ domain-containing protein</fullName>
    </submittedName>
</protein>
<proteinExistence type="predicted"/>
<accession>A0A7S9HEP9</accession>
<reference evidence="1 2" key="1">
    <citation type="submission" date="2020-11" db="EMBL/GenBank/DDBJ databases">
        <title>Complete genome sequence for Salinimonas sp. strain G2-b.</title>
        <authorList>
            <person name="Park S.-J."/>
        </authorList>
    </citation>
    <scope>NUCLEOTIDE SEQUENCE [LARGE SCALE GENOMIC DNA]</scope>
    <source>
        <strain evidence="1 2">G2-b</strain>
    </source>
</reference>
<dbReference type="Proteomes" id="UP000595095">
    <property type="component" value="Chromosome"/>
</dbReference>
<name>A0A7S9HEP9_9ALTE</name>
<evidence type="ECO:0000313" key="1">
    <source>
        <dbReference type="EMBL" id="QPG06901.1"/>
    </source>
</evidence>
<keyword evidence="2" id="KW-1185">Reference proteome</keyword>
<evidence type="ECO:0000313" key="2">
    <source>
        <dbReference type="Proteomes" id="UP000595095"/>
    </source>
</evidence>
<dbReference type="EMBL" id="CP064795">
    <property type="protein sequence ID" value="QPG06901.1"/>
    <property type="molecule type" value="Genomic_DNA"/>
</dbReference>
<gene>
    <name evidence="1" type="ORF">IT774_07255</name>
</gene>
<sequence length="797" mass="91338">MAGEEAKTIKQYQALIRALIPYEQENRLLEGLNRFSGRLPGTVRKTIKDEVIRLTSLTDAPADNSAFAQFPVFKFKHFGIDMRLDKVGANILKTESSLYQNRYTVGVFESLTNSDFYQAQIKKEQYRKIVDAFTIEAQSQNDIQFGDDIAIAPNFPVACPEFDKGRSCTVPALGHNSMVVETKRPPKAQVGELYQFALPEVFPQNKDTGVGYRLDKMVFNKDTDKYESHFCVDDKIDDKTRAQIQKYIESNAYQQPLKRELELERAMQDLERDRIVANSPWVTLQINDKQGTLVPKAALFTKTNQQRNKGFSALAAFSGKHNFAALTEELSTFNEAFLLCGTVETRRGKISINATHRQLLASNLFIPIMYLLTKHGKFQCYHCRWVAADSETRRIAYATHDIAINQHEEFNRCSHLLFFTDISDRIGPLGLPEACQMGPIHQSLQPDTDTWDIQVVIDDTLDRRQEARYEIEKTASIRRGLLRSVNAQVLDVSLKGIRVRLAQPEDGPLQGVLKITVGDLKIKNEKYQVVSYCKKRHIARLKVAEKAPTAFAQLVEENPSYFRPRDAAKMSRNRHRFIWEMAVREHPSASLLCVANRFLLDRIKTLYLHESSQDLYPFSQEDNIAPLHGFFADQGQDKPKSTLLLNLLKAQVMQSTVIHCLRKTDNKLVYVNYDDYRYKAIRQQLIRHLDEEKVELCATRIEVQRCSENASPLIKKRLALLSKVDKALYERLLNMQSAYTHVIYLTNESVLQTAIITGRLRPLASAARTPRASQQQIRGYTVKPKRPRDPYIVTLFY</sequence>
<dbReference type="AlphaFoldDB" id="A0A7S9HEP9"/>
<dbReference type="KEGG" id="smaa:IT774_07255"/>
<organism evidence="1 2">
    <name type="scientific">Salinimonas marina</name>
    <dbReference type="NCBI Taxonomy" id="2785918"/>
    <lineage>
        <taxon>Bacteria</taxon>
        <taxon>Pseudomonadati</taxon>
        <taxon>Pseudomonadota</taxon>
        <taxon>Gammaproteobacteria</taxon>
        <taxon>Alteromonadales</taxon>
        <taxon>Alteromonadaceae</taxon>
        <taxon>Alteromonas/Salinimonas group</taxon>
        <taxon>Salinimonas</taxon>
    </lineage>
</organism>